<dbReference type="Pfam" id="PF01208">
    <property type="entry name" value="URO-D"/>
    <property type="match status" value="1"/>
</dbReference>
<gene>
    <name evidence="2" type="ORF">C4532_04180</name>
</gene>
<accession>A0A419F551</accession>
<dbReference type="InterPro" id="IPR000257">
    <property type="entry name" value="Uroporphyrinogen_deCOase"/>
</dbReference>
<dbReference type="InterPro" id="IPR052024">
    <property type="entry name" value="Methanogen_methyltrans"/>
</dbReference>
<reference evidence="2 3" key="1">
    <citation type="journal article" date="2017" name="ISME J.">
        <title>Energy and carbon metabolisms in a deep terrestrial subsurface fluid microbial community.</title>
        <authorList>
            <person name="Momper L."/>
            <person name="Jungbluth S.P."/>
            <person name="Lee M.D."/>
            <person name="Amend J.P."/>
        </authorList>
    </citation>
    <scope>NUCLEOTIDE SEQUENCE [LARGE SCALE GENOMIC DNA]</scope>
    <source>
        <strain evidence="2">SURF_17</strain>
    </source>
</reference>
<name>A0A419F551_9BACT</name>
<evidence type="ECO:0000259" key="1">
    <source>
        <dbReference type="Pfam" id="PF01208"/>
    </source>
</evidence>
<dbReference type="Gene3D" id="3.20.20.210">
    <property type="match status" value="1"/>
</dbReference>
<dbReference type="PANTHER" id="PTHR47099:SF1">
    <property type="entry name" value="METHYLCOBAMIDE:COM METHYLTRANSFERASE MTBA"/>
    <property type="match status" value="1"/>
</dbReference>
<feature type="domain" description="Uroporphyrinogen decarboxylase (URO-D)" evidence="1">
    <location>
        <begin position="148"/>
        <end position="335"/>
    </location>
</feature>
<protein>
    <recommendedName>
        <fullName evidence="1">Uroporphyrinogen decarboxylase (URO-D) domain-containing protein</fullName>
    </recommendedName>
</protein>
<dbReference type="EMBL" id="QZKI01000026">
    <property type="protein sequence ID" value="RJP73516.1"/>
    <property type="molecule type" value="Genomic_DNA"/>
</dbReference>
<comment type="caution">
    <text evidence="2">The sequence shown here is derived from an EMBL/GenBank/DDBJ whole genome shotgun (WGS) entry which is preliminary data.</text>
</comment>
<dbReference type="PANTHER" id="PTHR47099">
    <property type="entry name" value="METHYLCOBAMIDE:COM METHYLTRANSFERASE MTBA"/>
    <property type="match status" value="1"/>
</dbReference>
<dbReference type="GO" id="GO:0004853">
    <property type="term" value="F:uroporphyrinogen decarboxylase activity"/>
    <property type="evidence" value="ECO:0007669"/>
    <property type="project" value="InterPro"/>
</dbReference>
<dbReference type="SUPFAM" id="SSF51726">
    <property type="entry name" value="UROD/MetE-like"/>
    <property type="match status" value="1"/>
</dbReference>
<sequence>MSTLTPRERVIAALRYEETDIIPYDIMIEPEVEDRLNEHYGGRTWESMIEKHVVFVGFPVMARPEPVDEKHVRDEYGCIWDFSARPIHAVQFPIQEPSVEGYNFDAVLQVVLDSFDKNSADLIIGESTDKFVLGQLNFGLFERSWTLRGFENVLVDSILNTAFYEELLDRILEMQLAMIDKLCEFPIDGVFLGDDWGDQRGVMLGPDRWRRLLKPRTQKLYERIHKAGKPVFTHCCGNIFEIIPDVIEMGLDVLESLQPEAMDVYEIKRRFGKNLRLWGGLGTQQVLPFGTADEVRTEIRRLIKEMGRGGGYILAPAKPLLPEVPTENAVAVIEEFAQRG</sequence>
<dbReference type="InterPro" id="IPR038071">
    <property type="entry name" value="UROD/MetE-like_sf"/>
</dbReference>
<dbReference type="GO" id="GO:0006779">
    <property type="term" value="P:porphyrin-containing compound biosynthetic process"/>
    <property type="evidence" value="ECO:0007669"/>
    <property type="project" value="InterPro"/>
</dbReference>
<evidence type="ECO:0000313" key="3">
    <source>
        <dbReference type="Proteomes" id="UP000285961"/>
    </source>
</evidence>
<proteinExistence type="predicted"/>
<dbReference type="Proteomes" id="UP000285961">
    <property type="component" value="Unassembled WGS sequence"/>
</dbReference>
<dbReference type="AlphaFoldDB" id="A0A419F551"/>
<evidence type="ECO:0000313" key="2">
    <source>
        <dbReference type="EMBL" id="RJP73516.1"/>
    </source>
</evidence>
<organism evidence="2 3">
    <name type="scientific">Candidatus Abyssobacteria bacterium SURF_17</name>
    <dbReference type="NCBI Taxonomy" id="2093361"/>
    <lineage>
        <taxon>Bacteria</taxon>
        <taxon>Pseudomonadati</taxon>
        <taxon>Candidatus Hydrogenedentota</taxon>
        <taxon>Candidatus Abyssobacteria</taxon>
    </lineage>
</organism>